<dbReference type="PANTHER" id="PTHR33202">
    <property type="entry name" value="ZINC UPTAKE REGULATION PROTEIN"/>
    <property type="match status" value="1"/>
</dbReference>
<keyword evidence="6" id="KW-0804">Transcription</keyword>
<dbReference type="InterPro" id="IPR002481">
    <property type="entry name" value="FUR"/>
</dbReference>
<evidence type="ECO:0000256" key="6">
    <source>
        <dbReference type="ARBA" id="ARBA00023163"/>
    </source>
</evidence>
<name>A0A1H2WQJ1_9FIRM</name>
<dbReference type="EMBL" id="FNNG01000004">
    <property type="protein sequence ID" value="SDW82933.1"/>
    <property type="molecule type" value="Genomic_DNA"/>
</dbReference>
<protein>
    <submittedName>
        <fullName evidence="8">Fur family transcriptional regulator, peroxide stress response regulator</fullName>
    </submittedName>
</protein>
<evidence type="ECO:0000256" key="2">
    <source>
        <dbReference type="ARBA" id="ARBA00022491"/>
    </source>
</evidence>
<dbReference type="InterPro" id="IPR043135">
    <property type="entry name" value="Fur_C"/>
</dbReference>
<keyword evidence="3 7" id="KW-0862">Zinc</keyword>
<keyword evidence="2" id="KW-0678">Repressor</keyword>
<accession>A0A1H2WQJ1</accession>
<dbReference type="PANTHER" id="PTHR33202:SF7">
    <property type="entry name" value="FERRIC UPTAKE REGULATION PROTEIN"/>
    <property type="match status" value="1"/>
</dbReference>
<feature type="binding site" evidence="7">
    <location>
        <position position="83"/>
    </location>
    <ligand>
        <name>Zn(2+)</name>
        <dbReference type="ChEBI" id="CHEBI:29105"/>
    </ligand>
</feature>
<evidence type="ECO:0000256" key="1">
    <source>
        <dbReference type="ARBA" id="ARBA00007957"/>
    </source>
</evidence>
<dbReference type="Gene3D" id="1.10.10.10">
    <property type="entry name" value="Winged helix-like DNA-binding domain superfamily/Winged helix DNA-binding domain"/>
    <property type="match status" value="1"/>
</dbReference>
<dbReference type="GO" id="GO:1900376">
    <property type="term" value="P:regulation of secondary metabolite biosynthetic process"/>
    <property type="evidence" value="ECO:0007669"/>
    <property type="project" value="TreeGrafter"/>
</dbReference>
<evidence type="ECO:0000256" key="4">
    <source>
        <dbReference type="ARBA" id="ARBA00023015"/>
    </source>
</evidence>
<keyword evidence="9" id="KW-1185">Reference proteome</keyword>
<dbReference type="Proteomes" id="UP000198828">
    <property type="component" value="Unassembled WGS sequence"/>
</dbReference>
<dbReference type="GO" id="GO:0008270">
    <property type="term" value="F:zinc ion binding"/>
    <property type="evidence" value="ECO:0007669"/>
    <property type="project" value="TreeGrafter"/>
</dbReference>
<keyword evidence="4" id="KW-0805">Transcription regulation</keyword>
<feature type="binding site" evidence="7">
    <location>
        <position position="127"/>
    </location>
    <ligand>
        <name>Zn(2+)</name>
        <dbReference type="ChEBI" id="CHEBI:29105"/>
    </ligand>
</feature>
<dbReference type="Pfam" id="PF01475">
    <property type="entry name" value="FUR"/>
    <property type="match status" value="1"/>
</dbReference>
<reference evidence="8 9" key="1">
    <citation type="submission" date="2016-10" db="EMBL/GenBank/DDBJ databases">
        <authorList>
            <person name="de Groot N.N."/>
        </authorList>
    </citation>
    <scope>NUCLEOTIDE SEQUENCE [LARGE SCALE GENOMIC DNA]</scope>
    <source>
        <strain evidence="8 9">DSM 23310</strain>
    </source>
</reference>
<dbReference type="RefSeq" id="WP_093752014.1">
    <property type="nucleotide sequence ID" value="NZ_BSYN01000001.1"/>
</dbReference>
<comment type="similarity">
    <text evidence="1">Belongs to the Fur family.</text>
</comment>
<gene>
    <name evidence="8" type="ORF">SAMN05660923_01318</name>
</gene>
<organism evidence="8 9">
    <name type="scientific">Tepidimicrobium xylanilyticum</name>
    <dbReference type="NCBI Taxonomy" id="1123352"/>
    <lineage>
        <taxon>Bacteria</taxon>
        <taxon>Bacillati</taxon>
        <taxon>Bacillota</taxon>
        <taxon>Tissierellia</taxon>
        <taxon>Tissierellales</taxon>
        <taxon>Tepidimicrobiaceae</taxon>
        <taxon>Tepidimicrobium</taxon>
    </lineage>
</organism>
<evidence type="ECO:0000256" key="7">
    <source>
        <dbReference type="PIRSR" id="PIRSR602481-1"/>
    </source>
</evidence>
<dbReference type="OrthoDB" id="8659436at2"/>
<dbReference type="GO" id="GO:0003700">
    <property type="term" value="F:DNA-binding transcription factor activity"/>
    <property type="evidence" value="ECO:0007669"/>
    <property type="project" value="InterPro"/>
</dbReference>
<dbReference type="CDD" id="cd07153">
    <property type="entry name" value="Fur_like"/>
    <property type="match status" value="1"/>
</dbReference>
<feature type="binding site" evidence="7">
    <location>
        <position position="124"/>
    </location>
    <ligand>
        <name>Zn(2+)</name>
        <dbReference type="ChEBI" id="CHEBI:29105"/>
    </ligand>
</feature>
<dbReference type="InterPro" id="IPR036390">
    <property type="entry name" value="WH_DNA-bd_sf"/>
</dbReference>
<keyword evidence="7" id="KW-0479">Metal-binding</keyword>
<proteinExistence type="inferred from homology"/>
<evidence type="ECO:0000313" key="9">
    <source>
        <dbReference type="Proteomes" id="UP000198828"/>
    </source>
</evidence>
<dbReference type="SUPFAM" id="SSF46785">
    <property type="entry name" value="Winged helix' DNA-binding domain"/>
    <property type="match status" value="1"/>
</dbReference>
<evidence type="ECO:0000256" key="5">
    <source>
        <dbReference type="ARBA" id="ARBA00023125"/>
    </source>
</evidence>
<dbReference type="AlphaFoldDB" id="A0A1H2WQJ1"/>
<feature type="binding site" evidence="7">
    <location>
        <position position="80"/>
    </location>
    <ligand>
        <name>Zn(2+)</name>
        <dbReference type="ChEBI" id="CHEBI:29105"/>
    </ligand>
</feature>
<dbReference type="InterPro" id="IPR036388">
    <property type="entry name" value="WH-like_DNA-bd_sf"/>
</dbReference>
<comment type="cofactor">
    <cofactor evidence="7">
        <name>Zn(2+)</name>
        <dbReference type="ChEBI" id="CHEBI:29105"/>
    </cofactor>
    <text evidence="7">Binds 1 zinc ion per subunit.</text>
</comment>
<dbReference type="GO" id="GO:0000976">
    <property type="term" value="F:transcription cis-regulatory region binding"/>
    <property type="evidence" value="ECO:0007669"/>
    <property type="project" value="TreeGrafter"/>
</dbReference>
<dbReference type="GO" id="GO:0045892">
    <property type="term" value="P:negative regulation of DNA-templated transcription"/>
    <property type="evidence" value="ECO:0007669"/>
    <property type="project" value="TreeGrafter"/>
</dbReference>
<keyword evidence="5" id="KW-0238">DNA-binding</keyword>
<dbReference type="Gene3D" id="3.30.1490.190">
    <property type="match status" value="1"/>
</dbReference>
<sequence>MNKRYSAQKMMIEDALMKLDHPTATEIYEYIREFYPNISLGTVYRNLGLMAESGEVLRITLGDAPDRFDINTHDHIHVMCRKCGEVFDAEIDNLKELLTEMDQYLEGYTGVHIENRSMYFKGVCSSCREQS</sequence>
<evidence type="ECO:0000313" key="8">
    <source>
        <dbReference type="EMBL" id="SDW82933.1"/>
    </source>
</evidence>
<evidence type="ECO:0000256" key="3">
    <source>
        <dbReference type="ARBA" id="ARBA00022833"/>
    </source>
</evidence>